<feature type="region of interest" description="Disordered" evidence="5">
    <location>
        <begin position="185"/>
        <end position="204"/>
    </location>
</feature>
<dbReference type="InterPro" id="IPR013098">
    <property type="entry name" value="Ig_I-set"/>
</dbReference>
<accession>A0A7J5YGX2</accession>
<sequence>MVTDGSDTVIFSTPPGIMSYPPSANEPTSWVSHQIRSVCDDFAALTDVTFKSPVAGPAPTQPLCHCRAEEGSDMDEVQGRAAWAPGAWNMFVAVCCASLSCVYNKEVLVWRRIEGSEGQMHLHVSCESSVLRDDFRQNPADVIVAAGEPAVLECQPPRGHPEPTISWKKDGVNIDDRDERITSPCCSGTSNMPVENGKLPHRERPSFVRRPGSQVMLVDQSVEFRCEARGDPVPTVRWRKDDGDLPKGRYEIREDHTLKIRRLTSADVGSYTCVVENMVGKAEASASLTVHDWTDSCTSKISKFLEPSFLQIPELIQTRT</sequence>
<comment type="caution">
    <text evidence="7">The sequence shown here is derived from an EMBL/GenBank/DDBJ whole genome shotgun (WGS) entry which is preliminary data.</text>
</comment>
<feature type="domain" description="Ig-like" evidence="6">
    <location>
        <begin position="205"/>
        <end position="289"/>
    </location>
</feature>
<dbReference type="CDD" id="cd05725">
    <property type="entry name" value="IgI_3_Robo"/>
    <property type="match status" value="1"/>
</dbReference>
<reference evidence="7 8" key="1">
    <citation type="submission" date="2020-03" db="EMBL/GenBank/DDBJ databases">
        <title>Dissostichus mawsoni Genome sequencing and assembly.</title>
        <authorList>
            <person name="Park H."/>
        </authorList>
    </citation>
    <scope>NUCLEOTIDE SEQUENCE [LARGE SCALE GENOMIC DNA]</scope>
    <source>
        <strain evidence="7">DM0001</strain>
        <tissue evidence="7">Muscle</tissue>
    </source>
</reference>
<evidence type="ECO:0000256" key="3">
    <source>
        <dbReference type="ARBA" id="ARBA00023157"/>
    </source>
</evidence>
<evidence type="ECO:0000313" key="8">
    <source>
        <dbReference type="Proteomes" id="UP000518266"/>
    </source>
</evidence>
<dbReference type="SMART" id="SM00408">
    <property type="entry name" value="IGc2"/>
    <property type="match status" value="1"/>
</dbReference>
<dbReference type="PROSITE" id="PS50835">
    <property type="entry name" value="IG_LIKE"/>
    <property type="match status" value="2"/>
</dbReference>
<keyword evidence="8" id="KW-1185">Reference proteome</keyword>
<keyword evidence="4" id="KW-0393">Immunoglobulin domain</keyword>
<dbReference type="SUPFAM" id="SSF48726">
    <property type="entry name" value="Immunoglobulin"/>
    <property type="match status" value="2"/>
</dbReference>
<dbReference type="AlphaFoldDB" id="A0A7J5YGX2"/>
<dbReference type="GO" id="GO:0008046">
    <property type="term" value="F:axon guidance receptor activity"/>
    <property type="evidence" value="ECO:0007669"/>
    <property type="project" value="InterPro"/>
</dbReference>
<dbReference type="EMBL" id="JAAKFY010000013">
    <property type="protein sequence ID" value="KAF3847518.1"/>
    <property type="molecule type" value="Genomic_DNA"/>
</dbReference>
<dbReference type="PANTHER" id="PTHR12231">
    <property type="entry name" value="CTX-RELATED TYPE I TRANSMEMBRANE PROTEIN"/>
    <property type="match status" value="1"/>
</dbReference>
<gene>
    <name evidence="7" type="ORF">F7725_020546</name>
</gene>
<dbReference type="InterPro" id="IPR051170">
    <property type="entry name" value="Neural/epithelial_adhesion"/>
</dbReference>
<dbReference type="InterPro" id="IPR036179">
    <property type="entry name" value="Ig-like_dom_sf"/>
</dbReference>
<dbReference type="InterPro" id="IPR003598">
    <property type="entry name" value="Ig_sub2"/>
</dbReference>
<organism evidence="7 8">
    <name type="scientific">Dissostichus mawsoni</name>
    <name type="common">Antarctic cod</name>
    <dbReference type="NCBI Taxonomy" id="36200"/>
    <lineage>
        <taxon>Eukaryota</taxon>
        <taxon>Metazoa</taxon>
        <taxon>Chordata</taxon>
        <taxon>Craniata</taxon>
        <taxon>Vertebrata</taxon>
        <taxon>Euteleostomi</taxon>
        <taxon>Actinopterygii</taxon>
        <taxon>Neopterygii</taxon>
        <taxon>Teleostei</taxon>
        <taxon>Neoteleostei</taxon>
        <taxon>Acanthomorphata</taxon>
        <taxon>Eupercaria</taxon>
        <taxon>Perciformes</taxon>
        <taxon>Notothenioidei</taxon>
        <taxon>Nototheniidae</taxon>
        <taxon>Dissostichus</taxon>
    </lineage>
</organism>
<dbReference type="InterPro" id="IPR013783">
    <property type="entry name" value="Ig-like_fold"/>
</dbReference>
<dbReference type="InterPro" id="IPR007110">
    <property type="entry name" value="Ig-like_dom"/>
</dbReference>
<dbReference type="InterPro" id="IPR003599">
    <property type="entry name" value="Ig_sub"/>
</dbReference>
<dbReference type="FunFam" id="2.60.40.10:FF:000053">
    <property type="entry name" value="Roundabout guidance receptor 1"/>
    <property type="match status" value="1"/>
</dbReference>
<keyword evidence="2" id="KW-0677">Repeat</keyword>
<name>A0A7J5YGX2_DISMA</name>
<dbReference type="GO" id="GO:0016199">
    <property type="term" value="P:axon midline choice point recognition"/>
    <property type="evidence" value="ECO:0007669"/>
    <property type="project" value="InterPro"/>
</dbReference>
<evidence type="ECO:0000256" key="4">
    <source>
        <dbReference type="ARBA" id="ARBA00023319"/>
    </source>
</evidence>
<dbReference type="PANTHER" id="PTHR12231:SF243">
    <property type="entry name" value="ROUNDABOUT HOMOLOG 1"/>
    <property type="match status" value="1"/>
</dbReference>
<evidence type="ECO:0000256" key="1">
    <source>
        <dbReference type="ARBA" id="ARBA00022729"/>
    </source>
</evidence>
<evidence type="ECO:0000313" key="7">
    <source>
        <dbReference type="EMBL" id="KAF3847518.1"/>
    </source>
</evidence>
<proteinExistence type="predicted"/>
<dbReference type="OrthoDB" id="428111at2759"/>
<evidence type="ECO:0000256" key="5">
    <source>
        <dbReference type="SAM" id="MobiDB-lite"/>
    </source>
</evidence>
<dbReference type="Pfam" id="PF07679">
    <property type="entry name" value="I-set"/>
    <property type="match status" value="2"/>
</dbReference>
<dbReference type="Proteomes" id="UP000518266">
    <property type="component" value="Unassembled WGS sequence"/>
</dbReference>
<protein>
    <recommendedName>
        <fullName evidence="6">Ig-like domain-containing protein</fullName>
    </recommendedName>
</protein>
<dbReference type="GO" id="GO:0035385">
    <property type="term" value="P:Roundabout signaling pathway"/>
    <property type="evidence" value="ECO:0007669"/>
    <property type="project" value="InterPro"/>
</dbReference>
<dbReference type="InterPro" id="IPR032986">
    <property type="entry name" value="Robo1_Ig-like3"/>
</dbReference>
<dbReference type="Gene3D" id="2.60.40.10">
    <property type="entry name" value="Immunoglobulins"/>
    <property type="match status" value="2"/>
</dbReference>
<evidence type="ECO:0000256" key="2">
    <source>
        <dbReference type="ARBA" id="ARBA00022737"/>
    </source>
</evidence>
<evidence type="ECO:0000259" key="6">
    <source>
        <dbReference type="PROSITE" id="PS50835"/>
    </source>
</evidence>
<feature type="domain" description="Ig-like" evidence="6">
    <location>
        <begin position="133"/>
        <end position="171"/>
    </location>
</feature>
<keyword evidence="3" id="KW-1015">Disulfide bond</keyword>
<dbReference type="SMART" id="SM00409">
    <property type="entry name" value="IG"/>
    <property type="match status" value="1"/>
</dbReference>
<keyword evidence="1" id="KW-0732">Signal</keyword>